<evidence type="ECO:0000256" key="1">
    <source>
        <dbReference type="ARBA" id="ARBA00022448"/>
    </source>
</evidence>
<keyword evidence="6 10" id="KW-0067">ATP-binding</keyword>
<keyword evidence="8" id="KW-0472">Membrane</keyword>
<dbReference type="CDD" id="cd03216">
    <property type="entry name" value="ABC_Carb_Monos_I"/>
    <property type="match status" value="1"/>
</dbReference>
<dbReference type="Pfam" id="PF00005">
    <property type="entry name" value="ABC_tran"/>
    <property type="match status" value="2"/>
</dbReference>
<keyword evidence="4" id="KW-0677">Repeat</keyword>
<keyword evidence="2" id="KW-1003">Cell membrane</keyword>
<dbReference type="PANTHER" id="PTHR43790">
    <property type="entry name" value="CARBOHYDRATE TRANSPORT ATP-BINDING PROTEIN MG119-RELATED"/>
    <property type="match status" value="1"/>
</dbReference>
<dbReference type="InterPro" id="IPR003593">
    <property type="entry name" value="AAA+_ATPase"/>
</dbReference>
<dbReference type="EMBL" id="JACOON010000006">
    <property type="protein sequence ID" value="MBC5649100.1"/>
    <property type="molecule type" value="Genomic_DNA"/>
</dbReference>
<evidence type="ECO:0000313" key="11">
    <source>
        <dbReference type="Proteomes" id="UP000606889"/>
    </source>
</evidence>
<dbReference type="InterPro" id="IPR017871">
    <property type="entry name" value="ABC_transporter-like_CS"/>
</dbReference>
<protein>
    <submittedName>
        <fullName evidence="10">Sugar ABC transporter ATP-binding protein</fullName>
    </submittedName>
</protein>
<dbReference type="SUPFAM" id="SSF52540">
    <property type="entry name" value="P-loop containing nucleoside triphosphate hydrolases"/>
    <property type="match status" value="2"/>
</dbReference>
<feature type="domain" description="ABC transporter" evidence="9">
    <location>
        <begin position="260"/>
        <end position="505"/>
    </location>
</feature>
<name>A0ABR7EH58_9FIRM</name>
<accession>A0ABR7EH58</accession>
<keyword evidence="3" id="KW-0762">Sugar transport</keyword>
<evidence type="ECO:0000256" key="5">
    <source>
        <dbReference type="ARBA" id="ARBA00022741"/>
    </source>
</evidence>
<dbReference type="RefSeq" id="WP_186858540.1">
    <property type="nucleotide sequence ID" value="NZ_JACOON010000006.1"/>
</dbReference>
<gene>
    <name evidence="10" type="ORF">H8S18_12190</name>
</gene>
<keyword evidence="7" id="KW-1278">Translocase</keyword>
<dbReference type="PROSITE" id="PS00211">
    <property type="entry name" value="ABC_TRANSPORTER_1"/>
    <property type="match status" value="1"/>
</dbReference>
<evidence type="ECO:0000256" key="3">
    <source>
        <dbReference type="ARBA" id="ARBA00022597"/>
    </source>
</evidence>
<evidence type="ECO:0000256" key="8">
    <source>
        <dbReference type="ARBA" id="ARBA00023136"/>
    </source>
</evidence>
<sequence length="505" mass="55674">MYILELNHITKKFISVKALDRVKLNLKKGEIVAVCGENGAGKSTLMKIISGSDPFGGYEGQILMDGEEKRFHSTRDAEKSGIEMIYQEISLHLDLSVAENLFMGKLLRGRFGTINWKKMNADAKEALALVGLEQIEPTQKVKTLSTSQQQLLSIARAILKNPRVLVLDEPTSALTQSETEKLLGLLKGLREKGVSCLYISHKLKEVFEIADRITVLRDGKYISTYDTREATSEKLIEDMVGRKINVMYPKVCCATEEELLRVEDLCVPHPYMKDKNIVDHVSFTLHKGEVLGLAGLVGAGRSELMDALFKVTAEGVTGKVFLAGKPVTAETPKQMKAAGMGYITEDRKKNGYIGSASIMENTTLASLDQISNGKVLNARKERLLAQQYSDLLAIKAPGIDTHVVNLSGGNQQKVILAKWMMTNLRVLLLDEPTRGIDVGAKAEIYKLINNMAQKGIGILMASSEMPELIAMCDRFLVLSEGKIRAEFTKSEVSQEKIMAAATVVH</sequence>
<reference evidence="10 11" key="1">
    <citation type="submission" date="2020-08" db="EMBL/GenBank/DDBJ databases">
        <title>Genome public.</title>
        <authorList>
            <person name="Liu C."/>
            <person name="Sun Q."/>
        </authorList>
    </citation>
    <scope>NUCLEOTIDE SEQUENCE [LARGE SCALE GENOMIC DNA]</scope>
    <source>
        <strain evidence="10 11">NSJ-35</strain>
    </source>
</reference>
<keyword evidence="1" id="KW-0813">Transport</keyword>
<dbReference type="Proteomes" id="UP000606889">
    <property type="component" value="Unassembled WGS sequence"/>
</dbReference>
<dbReference type="InterPro" id="IPR050107">
    <property type="entry name" value="ABC_carbohydrate_import_ATPase"/>
</dbReference>
<evidence type="ECO:0000256" key="7">
    <source>
        <dbReference type="ARBA" id="ARBA00022967"/>
    </source>
</evidence>
<dbReference type="SMART" id="SM00382">
    <property type="entry name" value="AAA"/>
    <property type="match status" value="2"/>
</dbReference>
<dbReference type="InterPro" id="IPR027417">
    <property type="entry name" value="P-loop_NTPase"/>
</dbReference>
<keyword evidence="11" id="KW-1185">Reference proteome</keyword>
<keyword evidence="5" id="KW-0547">Nucleotide-binding</keyword>
<dbReference type="CDD" id="cd03215">
    <property type="entry name" value="ABC_Carb_Monos_II"/>
    <property type="match status" value="1"/>
</dbReference>
<evidence type="ECO:0000256" key="2">
    <source>
        <dbReference type="ARBA" id="ARBA00022475"/>
    </source>
</evidence>
<feature type="domain" description="ABC transporter" evidence="9">
    <location>
        <begin position="4"/>
        <end position="243"/>
    </location>
</feature>
<comment type="caution">
    <text evidence="10">The sequence shown here is derived from an EMBL/GenBank/DDBJ whole genome shotgun (WGS) entry which is preliminary data.</text>
</comment>
<dbReference type="Gene3D" id="3.40.50.300">
    <property type="entry name" value="P-loop containing nucleotide triphosphate hydrolases"/>
    <property type="match status" value="2"/>
</dbReference>
<evidence type="ECO:0000256" key="4">
    <source>
        <dbReference type="ARBA" id="ARBA00022737"/>
    </source>
</evidence>
<evidence type="ECO:0000313" key="10">
    <source>
        <dbReference type="EMBL" id="MBC5649100.1"/>
    </source>
</evidence>
<organism evidence="10 11">
    <name type="scientific">Christensenella tenuis</name>
    <dbReference type="NCBI Taxonomy" id="2763033"/>
    <lineage>
        <taxon>Bacteria</taxon>
        <taxon>Bacillati</taxon>
        <taxon>Bacillota</taxon>
        <taxon>Clostridia</taxon>
        <taxon>Christensenellales</taxon>
        <taxon>Christensenellaceae</taxon>
        <taxon>Christensenella</taxon>
    </lineage>
</organism>
<dbReference type="GO" id="GO:0005524">
    <property type="term" value="F:ATP binding"/>
    <property type="evidence" value="ECO:0007669"/>
    <property type="project" value="UniProtKB-KW"/>
</dbReference>
<dbReference type="InterPro" id="IPR003439">
    <property type="entry name" value="ABC_transporter-like_ATP-bd"/>
</dbReference>
<dbReference type="PROSITE" id="PS50893">
    <property type="entry name" value="ABC_TRANSPORTER_2"/>
    <property type="match status" value="2"/>
</dbReference>
<evidence type="ECO:0000259" key="9">
    <source>
        <dbReference type="PROSITE" id="PS50893"/>
    </source>
</evidence>
<proteinExistence type="predicted"/>
<evidence type="ECO:0000256" key="6">
    <source>
        <dbReference type="ARBA" id="ARBA00022840"/>
    </source>
</evidence>
<dbReference type="PANTHER" id="PTHR43790:SF1">
    <property type="entry name" value="XYLOSE IMPORT ATP-BINDING PROTEIN XYLG"/>
    <property type="match status" value="1"/>
</dbReference>